<dbReference type="SMART" id="SM00220">
    <property type="entry name" value="S_TKc"/>
    <property type="match status" value="1"/>
</dbReference>
<evidence type="ECO:0000256" key="4">
    <source>
        <dbReference type="ARBA" id="ARBA00022741"/>
    </source>
</evidence>
<evidence type="ECO:0000256" key="6">
    <source>
        <dbReference type="ARBA" id="ARBA00022840"/>
    </source>
</evidence>
<dbReference type="Gene3D" id="1.10.510.10">
    <property type="entry name" value="Transferase(Phosphotransferase) domain 1"/>
    <property type="match status" value="1"/>
</dbReference>
<dbReference type="GO" id="GO:0004674">
    <property type="term" value="F:protein serine/threonine kinase activity"/>
    <property type="evidence" value="ECO:0007669"/>
    <property type="project" value="UniProtKB-KW"/>
</dbReference>
<evidence type="ECO:0000256" key="3">
    <source>
        <dbReference type="ARBA" id="ARBA00022679"/>
    </source>
</evidence>
<dbReference type="Proteomes" id="UP001152799">
    <property type="component" value="Chromosome 1"/>
</dbReference>
<keyword evidence="2 10" id="KW-0723">Serine/threonine-protein kinase</keyword>
<keyword evidence="14" id="KW-1185">Reference proteome</keyword>
<feature type="binding site" evidence="9">
    <location>
        <position position="88"/>
    </location>
    <ligand>
        <name>ATP</name>
        <dbReference type="ChEBI" id="CHEBI:30616"/>
    </ligand>
</feature>
<organism evidence="13 14">
    <name type="scientific">Ceutorhynchus assimilis</name>
    <name type="common">cabbage seed weevil</name>
    <dbReference type="NCBI Taxonomy" id="467358"/>
    <lineage>
        <taxon>Eukaryota</taxon>
        <taxon>Metazoa</taxon>
        <taxon>Ecdysozoa</taxon>
        <taxon>Arthropoda</taxon>
        <taxon>Hexapoda</taxon>
        <taxon>Insecta</taxon>
        <taxon>Pterygota</taxon>
        <taxon>Neoptera</taxon>
        <taxon>Endopterygota</taxon>
        <taxon>Coleoptera</taxon>
        <taxon>Polyphaga</taxon>
        <taxon>Cucujiformia</taxon>
        <taxon>Curculionidae</taxon>
        <taxon>Ceutorhynchinae</taxon>
        <taxon>Ceutorhynchus</taxon>
    </lineage>
</organism>
<dbReference type="PROSITE" id="PS50011">
    <property type="entry name" value="PROTEIN_KINASE_DOM"/>
    <property type="match status" value="1"/>
</dbReference>
<dbReference type="Pfam" id="PF00069">
    <property type="entry name" value="Pkinase"/>
    <property type="match status" value="2"/>
</dbReference>
<dbReference type="GO" id="GO:0005634">
    <property type="term" value="C:nucleus"/>
    <property type="evidence" value="ECO:0007669"/>
    <property type="project" value="TreeGrafter"/>
</dbReference>
<gene>
    <name evidence="13" type="ORF">CEUTPL_LOCUS1789</name>
</gene>
<evidence type="ECO:0000256" key="11">
    <source>
        <dbReference type="SAM" id="MobiDB-lite"/>
    </source>
</evidence>
<dbReference type="GO" id="GO:0005524">
    <property type="term" value="F:ATP binding"/>
    <property type="evidence" value="ECO:0007669"/>
    <property type="project" value="UniProtKB-UniRule"/>
</dbReference>
<keyword evidence="4 9" id="KW-0547">Nucleotide-binding</keyword>
<sequence>MEAKSEHRKHFSGESSQSSNNQLLYPNFLDQASEQEESAEYRKGGYHPVHIGDQYHGRYYVIRKLGFGSYSTVWLCWDQKDKHFVALKILKSASIYTNIAYEEIKILRIINGADPRDPNRYRTVRLLNDFKITGVNGQHIGLVFEVTGCNLSKLLLQSNGRGLPLANVRTIVKQVLEGLEYLHSKCKIVHGDLKPENLLICVKEDYNTKLASEVAKIYRFGIKLPASMVANAPLRRMSSLKIKRANKRRISSFKWQLKLIMDTIEDNKKAAPSVMNTSNSPSPSTSWSSDEKPELNPAFVNSEMEVKIADLGLACRIGGPLYETIQTRPYRSLEVLLGAEYDTSADIWSTACLTFELATGHDLFALECGETYPDENHLAQIIELLGDIPKKIVQSGTKSHLLFNKQNKLCHIEQLHPSSLEDKLRKKYDWSVRDAQEFAAFLLPMLQFDVNKRATASECLKHQWLKLNKSL</sequence>
<dbReference type="PROSITE" id="PS00108">
    <property type="entry name" value="PROTEIN_KINASE_ST"/>
    <property type="match status" value="1"/>
</dbReference>
<dbReference type="InterPro" id="IPR011009">
    <property type="entry name" value="Kinase-like_dom_sf"/>
</dbReference>
<evidence type="ECO:0000259" key="12">
    <source>
        <dbReference type="PROSITE" id="PS50011"/>
    </source>
</evidence>
<feature type="domain" description="Protein kinase" evidence="12">
    <location>
        <begin position="59"/>
        <end position="465"/>
    </location>
</feature>
<keyword evidence="5" id="KW-0418">Kinase</keyword>
<feature type="region of interest" description="Disordered" evidence="11">
    <location>
        <begin position="270"/>
        <end position="294"/>
    </location>
</feature>
<dbReference type="PROSITE" id="PS00107">
    <property type="entry name" value="PROTEIN_KINASE_ATP"/>
    <property type="match status" value="1"/>
</dbReference>
<dbReference type="OrthoDB" id="2649at2759"/>
<dbReference type="GO" id="GO:0005737">
    <property type="term" value="C:cytoplasm"/>
    <property type="evidence" value="ECO:0007669"/>
    <property type="project" value="TreeGrafter"/>
</dbReference>
<dbReference type="PANTHER" id="PTHR47634">
    <property type="entry name" value="PROTEIN KINASE DOMAIN-CONTAINING PROTEIN-RELATED"/>
    <property type="match status" value="1"/>
</dbReference>
<dbReference type="InterPro" id="IPR051334">
    <property type="entry name" value="SRPK"/>
</dbReference>
<dbReference type="PANTHER" id="PTHR47634:SF9">
    <property type="entry name" value="PROTEIN KINASE DOMAIN-CONTAINING PROTEIN-RELATED"/>
    <property type="match status" value="1"/>
</dbReference>
<proteinExistence type="inferred from homology"/>
<dbReference type="EMBL" id="OU892277">
    <property type="protein sequence ID" value="CAG9761078.1"/>
    <property type="molecule type" value="Genomic_DNA"/>
</dbReference>
<dbReference type="FunFam" id="1.10.510.10:FF:000275">
    <property type="entry name" value="SRSF protein kinase 2 isoform X3"/>
    <property type="match status" value="1"/>
</dbReference>
<evidence type="ECO:0000256" key="9">
    <source>
        <dbReference type="PROSITE-ProRule" id="PRU10141"/>
    </source>
</evidence>
<dbReference type="Gene3D" id="3.30.200.20">
    <property type="entry name" value="Phosphorylase Kinase, domain 1"/>
    <property type="match status" value="1"/>
</dbReference>
<evidence type="ECO:0000256" key="8">
    <source>
        <dbReference type="ARBA" id="ARBA00048679"/>
    </source>
</evidence>
<evidence type="ECO:0000256" key="5">
    <source>
        <dbReference type="ARBA" id="ARBA00022777"/>
    </source>
</evidence>
<dbReference type="SUPFAM" id="SSF56112">
    <property type="entry name" value="Protein kinase-like (PK-like)"/>
    <property type="match status" value="1"/>
</dbReference>
<dbReference type="GO" id="GO:0000245">
    <property type="term" value="P:spliceosomal complex assembly"/>
    <property type="evidence" value="ECO:0007669"/>
    <property type="project" value="TreeGrafter"/>
</dbReference>
<comment type="catalytic activity">
    <reaction evidence="8">
        <text>L-seryl-[protein] + ATP = O-phospho-L-seryl-[protein] + ADP + H(+)</text>
        <dbReference type="Rhea" id="RHEA:17989"/>
        <dbReference type="Rhea" id="RHEA-COMP:9863"/>
        <dbReference type="Rhea" id="RHEA-COMP:11604"/>
        <dbReference type="ChEBI" id="CHEBI:15378"/>
        <dbReference type="ChEBI" id="CHEBI:29999"/>
        <dbReference type="ChEBI" id="CHEBI:30616"/>
        <dbReference type="ChEBI" id="CHEBI:83421"/>
        <dbReference type="ChEBI" id="CHEBI:456216"/>
        <dbReference type="EC" id="2.7.11.1"/>
    </reaction>
</comment>
<evidence type="ECO:0000256" key="2">
    <source>
        <dbReference type="ARBA" id="ARBA00022527"/>
    </source>
</evidence>
<protein>
    <recommendedName>
        <fullName evidence="1">non-specific serine/threonine protein kinase</fullName>
        <ecNumber evidence="1">2.7.11.1</ecNumber>
    </recommendedName>
</protein>
<evidence type="ECO:0000256" key="1">
    <source>
        <dbReference type="ARBA" id="ARBA00012513"/>
    </source>
</evidence>
<evidence type="ECO:0000313" key="14">
    <source>
        <dbReference type="Proteomes" id="UP001152799"/>
    </source>
</evidence>
<evidence type="ECO:0000313" key="13">
    <source>
        <dbReference type="EMBL" id="CAG9761078.1"/>
    </source>
</evidence>
<dbReference type="FunFam" id="3.30.200.20:FF:000770">
    <property type="entry name" value="SRSF protein kinase 2"/>
    <property type="match status" value="1"/>
</dbReference>
<feature type="compositionally biased region" description="Basic residues" evidence="11">
    <location>
        <begin position="1"/>
        <end position="10"/>
    </location>
</feature>
<dbReference type="InterPro" id="IPR000719">
    <property type="entry name" value="Prot_kinase_dom"/>
</dbReference>
<evidence type="ECO:0000256" key="10">
    <source>
        <dbReference type="RuleBase" id="RU000304"/>
    </source>
</evidence>
<comment type="similarity">
    <text evidence="10">Belongs to the protein kinase superfamily.</text>
</comment>
<keyword evidence="3" id="KW-0808">Transferase</keyword>
<dbReference type="AlphaFoldDB" id="A0A9N9QKA1"/>
<dbReference type="InterPro" id="IPR017441">
    <property type="entry name" value="Protein_kinase_ATP_BS"/>
</dbReference>
<keyword evidence="6 9" id="KW-0067">ATP-binding</keyword>
<name>A0A9N9QKA1_9CUCU</name>
<dbReference type="InterPro" id="IPR008271">
    <property type="entry name" value="Ser/Thr_kinase_AS"/>
</dbReference>
<dbReference type="EC" id="2.7.11.1" evidence="1"/>
<dbReference type="GO" id="GO:0050684">
    <property type="term" value="P:regulation of mRNA processing"/>
    <property type="evidence" value="ECO:0007669"/>
    <property type="project" value="TreeGrafter"/>
</dbReference>
<accession>A0A9N9QKA1</accession>
<reference evidence="13" key="1">
    <citation type="submission" date="2022-01" db="EMBL/GenBank/DDBJ databases">
        <authorList>
            <person name="King R."/>
        </authorList>
    </citation>
    <scope>NUCLEOTIDE SEQUENCE</scope>
</reference>
<evidence type="ECO:0000256" key="7">
    <source>
        <dbReference type="ARBA" id="ARBA00047899"/>
    </source>
</evidence>
<feature type="region of interest" description="Disordered" evidence="11">
    <location>
        <begin position="1"/>
        <end position="21"/>
    </location>
</feature>
<feature type="compositionally biased region" description="Low complexity" evidence="11">
    <location>
        <begin position="276"/>
        <end position="288"/>
    </location>
</feature>
<comment type="catalytic activity">
    <reaction evidence="7">
        <text>L-threonyl-[protein] + ATP = O-phospho-L-threonyl-[protein] + ADP + H(+)</text>
        <dbReference type="Rhea" id="RHEA:46608"/>
        <dbReference type="Rhea" id="RHEA-COMP:11060"/>
        <dbReference type="Rhea" id="RHEA-COMP:11605"/>
        <dbReference type="ChEBI" id="CHEBI:15378"/>
        <dbReference type="ChEBI" id="CHEBI:30013"/>
        <dbReference type="ChEBI" id="CHEBI:30616"/>
        <dbReference type="ChEBI" id="CHEBI:61977"/>
        <dbReference type="ChEBI" id="CHEBI:456216"/>
        <dbReference type="EC" id="2.7.11.1"/>
    </reaction>
</comment>